<evidence type="ECO:0000259" key="1">
    <source>
        <dbReference type="Pfam" id="PF07484"/>
    </source>
</evidence>
<proteinExistence type="predicted"/>
<gene>
    <name evidence="2" type="ORF">PP2015_1895</name>
</gene>
<organism evidence="2 3">
    <name type="scientific">Pseudoalteromonas phenolica</name>
    <dbReference type="NCBI Taxonomy" id="161398"/>
    <lineage>
        <taxon>Bacteria</taxon>
        <taxon>Pseudomonadati</taxon>
        <taxon>Pseudomonadota</taxon>
        <taxon>Gammaproteobacteria</taxon>
        <taxon>Alteromonadales</taxon>
        <taxon>Pseudoalteromonadaceae</taxon>
        <taxon>Pseudoalteromonas</taxon>
    </lineage>
</organism>
<dbReference type="EMBL" id="CP013187">
    <property type="protein sequence ID" value="ALO42395.1"/>
    <property type="molecule type" value="Genomic_DNA"/>
</dbReference>
<evidence type="ECO:0000313" key="3">
    <source>
        <dbReference type="Proteomes" id="UP000061457"/>
    </source>
</evidence>
<reference evidence="2 3" key="1">
    <citation type="submission" date="2015-11" db="EMBL/GenBank/DDBJ databases">
        <authorList>
            <person name="Zhang Y."/>
            <person name="Guo Z."/>
        </authorList>
    </citation>
    <scope>NUCLEOTIDE SEQUENCE [LARGE SCALE GENOMIC DNA]</scope>
    <source>
        <strain evidence="2 3">KCTC 12086</strain>
    </source>
</reference>
<dbReference type="OrthoDB" id="9810174at2"/>
<dbReference type="PATRIC" id="fig|161398.10.peg.1923"/>
<name>A0A0S2K248_9GAMM</name>
<protein>
    <submittedName>
        <fullName evidence="2">Tail collar protein</fullName>
    </submittedName>
</protein>
<dbReference type="Proteomes" id="UP000061457">
    <property type="component" value="Chromosome I"/>
</dbReference>
<feature type="domain" description="Phage tail collar" evidence="1">
    <location>
        <begin position="7"/>
        <end position="63"/>
    </location>
</feature>
<sequence>MANPFLGQIVQFGFGWAPVNYALCDGQVLPINSNNALFSLLGVQFGGDGNEQFNVPDLRSRVPVSQGELLDPYGQTNFQMGQFGGLESVVLTIQQMPSHSHSLGCDNLDADKPRGDNNTFAQIKSRNLSEAASPLYRSNLSTNELKMLNENGLPTSSGGNQAHTNIQPSTVINFAIALIGEYPARN</sequence>
<dbReference type="RefSeq" id="WP_058030058.1">
    <property type="nucleotide sequence ID" value="NZ_CP013187.1"/>
</dbReference>
<accession>A0A0S2K248</accession>
<dbReference type="SUPFAM" id="SSF88874">
    <property type="entry name" value="Receptor-binding domain of short tail fibre protein gp12"/>
    <property type="match status" value="1"/>
</dbReference>
<dbReference type="KEGG" id="pphe:PP2015_1895"/>
<keyword evidence="3" id="KW-1185">Reference proteome</keyword>
<dbReference type="AlphaFoldDB" id="A0A0S2K248"/>
<dbReference type="Gene3D" id="3.90.1340.10">
    <property type="entry name" value="Phage tail collar domain"/>
    <property type="match status" value="1"/>
</dbReference>
<dbReference type="STRING" id="161398.PP2015_1895"/>
<dbReference type="InterPro" id="IPR037053">
    <property type="entry name" value="Phage_tail_collar_dom_sf"/>
</dbReference>
<evidence type="ECO:0000313" key="2">
    <source>
        <dbReference type="EMBL" id="ALO42395.1"/>
    </source>
</evidence>
<dbReference type="Pfam" id="PF07484">
    <property type="entry name" value="Collar"/>
    <property type="match status" value="1"/>
</dbReference>
<dbReference type="InterPro" id="IPR011083">
    <property type="entry name" value="Phage_tail_collar_dom"/>
</dbReference>